<keyword evidence="2" id="KW-1185">Reference proteome</keyword>
<dbReference type="EMBL" id="JACOOY010000001">
    <property type="protein sequence ID" value="MBC5663907.1"/>
    <property type="molecule type" value="Genomic_DNA"/>
</dbReference>
<proteinExistence type="predicted"/>
<name>A0ABR7ERD8_9FIRM</name>
<dbReference type="RefSeq" id="WP_186855258.1">
    <property type="nucleotide sequence ID" value="NZ_JACOOY010000001.1"/>
</dbReference>
<gene>
    <name evidence="1" type="ORF">H8S07_01210</name>
</gene>
<reference evidence="1 2" key="1">
    <citation type="submission" date="2020-08" db="EMBL/GenBank/DDBJ databases">
        <title>Genome public.</title>
        <authorList>
            <person name="Liu C."/>
            <person name="Sun Q."/>
        </authorList>
    </citation>
    <scope>NUCLEOTIDE SEQUENCE [LARGE SCALE GENOMIC DNA]</scope>
    <source>
        <strain evidence="1 2">NSJ-36</strain>
    </source>
</reference>
<evidence type="ECO:0000313" key="2">
    <source>
        <dbReference type="Proteomes" id="UP000647235"/>
    </source>
</evidence>
<protein>
    <submittedName>
        <fullName evidence="1">CRISPR-associated protein Cas2</fullName>
    </submittedName>
</protein>
<accession>A0ABR7ERD8</accession>
<dbReference type="Proteomes" id="UP000647235">
    <property type="component" value="Unassembled WGS sequence"/>
</dbReference>
<comment type="caution">
    <text evidence="1">The sequence shown here is derived from an EMBL/GenBank/DDBJ whole genome shotgun (WGS) entry which is preliminary data.</text>
</comment>
<organism evidence="1 2">
    <name type="scientific">Dorea hominis</name>
    <dbReference type="NCBI Taxonomy" id="2763040"/>
    <lineage>
        <taxon>Bacteria</taxon>
        <taxon>Bacillati</taxon>
        <taxon>Bacillota</taxon>
        <taxon>Clostridia</taxon>
        <taxon>Lachnospirales</taxon>
        <taxon>Lachnospiraceae</taxon>
        <taxon>Dorea</taxon>
    </lineage>
</organism>
<evidence type="ECO:0000313" key="1">
    <source>
        <dbReference type="EMBL" id="MBC5663907.1"/>
    </source>
</evidence>
<sequence length="88" mass="10303">MSKSKIVTYDLCNSGKNYDELYTYLKQYPWAHITESTWFISTEKTCVTIRNEINQIIDNDDRVFVGELTGVAAWRNTQCSSEFLKEHL</sequence>